<gene>
    <name evidence="1" type="ORF">WKR92_05765</name>
</gene>
<accession>A0ABV5CCP6</accession>
<dbReference type="EMBL" id="JBBVGT010000002">
    <property type="protein sequence ID" value="MFB5945329.1"/>
    <property type="molecule type" value="Genomic_DNA"/>
</dbReference>
<reference evidence="1 2" key="1">
    <citation type="submission" date="2024-04" db="EMBL/GenBank/DDBJ databases">
        <title>Albibacterium profundi sp. nov., isolated from sediment of the Challenger Deep of Mariana Trench.</title>
        <authorList>
            <person name="Wang Y."/>
        </authorList>
    </citation>
    <scope>NUCLEOTIDE SEQUENCE [LARGE SCALE GENOMIC DNA]</scope>
    <source>
        <strain evidence="1 2">RHL897</strain>
    </source>
</reference>
<comment type="caution">
    <text evidence="1">The sequence shown here is derived from an EMBL/GenBank/DDBJ whole genome shotgun (WGS) entry which is preliminary data.</text>
</comment>
<keyword evidence="2" id="KW-1185">Reference proteome</keyword>
<dbReference type="InterPro" id="IPR025396">
    <property type="entry name" value="DUF4302"/>
</dbReference>
<proteinExistence type="predicted"/>
<evidence type="ECO:0000313" key="1">
    <source>
        <dbReference type="EMBL" id="MFB5945329.1"/>
    </source>
</evidence>
<organism evidence="1 2">
    <name type="scientific">Albibacterium profundi</name>
    <dbReference type="NCBI Taxonomy" id="3134906"/>
    <lineage>
        <taxon>Bacteria</taxon>
        <taxon>Pseudomonadati</taxon>
        <taxon>Bacteroidota</taxon>
        <taxon>Sphingobacteriia</taxon>
        <taxon>Sphingobacteriales</taxon>
        <taxon>Sphingobacteriaceae</taxon>
        <taxon>Albibacterium</taxon>
    </lineage>
</organism>
<sequence length="438" mass="49636">MKKYVILIVIALIAFSGCKEDTFTPIKGEKPEERMYKALAEYEQELINHEYGWKAYLYSDGGIGSGYYMEFSDDDRVKMLADLGEEMASELRESGYRLKAVMAPSLLFDTDNYIHMLANPDPSEAGGTAGSGFESDFEFEFREQSNDTLKLIGKKRRSEFLLIKATEEEQELYLNGGFSERLQGMVEYLTANPNLYIDTESDEKVQLSINWGIREASFVWVESGEVKSEKQPFAFSVNGIHLKDTLSYNGIHVQEVLWNDGFTAITYAGDEMEVKTSPAPLVPLYMLMGTQYSTMYFPQTLIPGGSESFNTMWNQYITDIGPGAPGRFTFDYGHLTVEFDTVNERLMLGFFVSQNGGNSGWTTYYPYNYTLDSEGVFTMTLNEDGITGSRYDEEESLTFIEKFDGMRIKLDFHIDGANVFGKIIDADDPDFYMIGVLD</sequence>
<name>A0ABV5CCP6_9SPHI</name>
<dbReference type="Pfam" id="PF14135">
    <property type="entry name" value="DUF4302"/>
    <property type="match status" value="1"/>
</dbReference>
<dbReference type="Proteomes" id="UP001580928">
    <property type="component" value="Unassembled WGS sequence"/>
</dbReference>
<evidence type="ECO:0000313" key="2">
    <source>
        <dbReference type="Proteomes" id="UP001580928"/>
    </source>
</evidence>
<dbReference type="PROSITE" id="PS51257">
    <property type="entry name" value="PROKAR_LIPOPROTEIN"/>
    <property type="match status" value="1"/>
</dbReference>
<dbReference type="RefSeq" id="WP_375556870.1">
    <property type="nucleotide sequence ID" value="NZ_JBBVGT010000002.1"/>
</dbReference>
<protein>
    <submittedName>
        <fullName evidence="1">DUF4302 domain-containing protein</fullName>
    </submittedName>
</protein>